<dbReference type="GO" id="GO:0000981">
    <property type="term" value="F:DNA-binding transcription factor activity, RNA polymerase II-specific"/>
    <property type="evidence" value="ECO:0007669"/>
    <property type="project" value="TreeGrafter"/>
</dbReference>
<dbReference type="PANTHER" id="PTHR45614:SF69">
    <property type="entry name" value="CHROMOSOME UNDETERMINED SCAFFOLD_38, WHOLE GENOME SHOTGUN SEQUENCE"/>
    <property type="match status" value="1"/>
</dbReference>
<dbReference type="OrthoDB" id="2143914at2759"/>
<dbReference type="OMA" id="QIWTKKE"/>
<evidence type="ECO:0000313" key="4">
    <source>
        <dbReference type="Proteomes" id="UP000683925"/>
    </source>
</evidence>
<dbReference type="CDD" id="cd00167">
    <property type="entry name" value="SANT"/>
    <property type="match status" value="3"/>
</dbReference>
<feature type="domain" description="HTH myb-type" evidence="2">
    <location>
        <begin position="87"/>
        <end position="137"/>
    </location>
</feature>
<organism evidence="3 4">
    <name type="scientific">Paramecium octaurelia</name>
    <dbReference type="NCBI Taxonomy" id="43137"/>
    <lineage>
        <taxon>Eukaryota</taxon>
        <taxon>Sar</taxon>
        <taxon>Alveolata</taxon>
        <taxon>Ciliophora</taxon>
        <taxon>Intramacronucleata</taxon>
        <taxon>Oligohymenophorea</taxon>
        <taxon>Peniculida</taxon>
        <taxon>Parameciidae</taxon>
        <taxon>Paramecium</taxon>
    </lineage>
</organism>
<evidence type="ECO:0000313" key="3">
    <source>
        <dbReference type="EMBL" id="CAD8132759.1"/>
    </source>
</evidence>
<dbReference type="Pfam" id="PF00249">
    <property type="entry name" value="Myb_DNA-binding"/>
    <property type="match status" value="1"/>
</dbReference>
<dbReference type="InterPro" id="IPR050560">
    <property type="entry name" value="MYB_TF"/>
</dbReference>
<reference evidence="3" key="1">
    <citation type="submission" date="2021-01" db="EMBL/GenBank/DDBJ databases">
        <authorList>
            <consortium name="Genoscope - CEA"/>
            <person name="William W."/>
        </authorList>
    </citation>
    <scope>NUCLEOTIDE SEQUENCE</scope>
</reference>
<feature type="domain" description="Myb-like" evidence="1">
    <location>
        <begin position="83"/>
        <end position="133"/>
    </location>
</feature>
<proteinExistence type="predicted"/>
<dbReference type="GO" id="GO:0000978">
    <property type="term" value="F:RNA polymerase II cis-regulatory region sequence-specific DNA binding"/>
    <property type="evidence" value="ECO:0007669"/>
    <property type="project" value="TreeGrafter"/>
</dbReference>
<dbReference type="SMART" id="SM00717">
    <property type="entry name" value="SANT"/>
    <property type="match status" value="3"/>
</dbReference>
<evidence type="ECO:0000259" key="1">
    <source>
        <dbReference type="PROSITE" id="PS50090"/>
    </source>
</evidence>
<dbReference type="Pfam" id="PF13921">
    <property type="entry name" value="Myb_DNA-bind_6"/>
    <property type="match status" value="1"/>
</dbReference>
<dbReference type="EMBL" id="CAJJDP010000003">
    <property type="protein sequence ID" value="CAD8132759.1"/>
    <property type="molecule type" value="Genomic_DNA"/>
</dbReference>
<evidence type="ECO:0000259" key="2">
    <source>
        <dbReference type="PROSITE" id="PS51294"/>
    </source>
</evidence>
<feature type="domain" description="HTH myb-type" evidence="2">
    <location>
        <begin position="141"/>
        <end position="188"/>
    </location>
</feature>
<dbReference type="Proteomes" id="UP000683925">
    <property type="component" value="Unassembled WGS sequence"/>
</dbReference>
<name>A0A8S1S180_PAROT</name>
<gene>
    <name evidence="3" type="ORF">POCTA_138.1.T0040112</name>
</gene>
<dbReference type="AlphaFoldDB" id="A0A8S1S180"/>
<dbReference type="InterPro" id="IPR001005">
    <property type="entry name" value="SANT/Myb"/>
</dbReference>
<feature type="domain" description="HTH myb-type" evidence="2">
    <location>
        <begin position="30"/>
        <end position="84"/>
    </location>
</feature>
<dbReference type="PROSITE" id="PS51294">
    <property type="entry name" value="HTH_MYB"/>
    <property type="match status" value="3"/>
</dbReference>
<feature type="domain" description="Myb-like" evidence="1">
    <location>
        <begin position="134"/>
        <end position="184"/>
    </location>
</feature>
<dbReference type="InterPro" id="IPR017930">
    <property type="entry name" value="Myb_dom"/>
</dbReference>
<dbReference type="PROSITE" id="PS50090">
    <property type="entry name" value="MYB_LIKE"/>
    <property type="match status" value="3"/>
</dbReference>
<feature type="domain" description="Myb-like" evidence="1">
    <location>
        <begin position="30"/>
        <end position="80"/>
    </location>
</feature>
<keyword evidence="4" id="KW-1185">Reference proteome</keyword>
<dbReference type="PANTHER" id="PTHR45614">
    <property type="entry name" value="MYB PROTEIN-RELATED"/>
    <property type="match status" value="1"/>
</dbReference>
<sequence length="377" mass="44993">MNHFQSFENSNLQEIDPLALDKNQSLPLNTKNSSRRAWSQKEDNQLRCAIKLYGTNWLTVASALQNRNPSQCAQRWKRIKPQNEYSKRQIWTKKEDQLLMHFVQIYQNNWVEIARNIPNRTSKQVRERFVNKLNPEINQEPFTDAEDKLIIEGFKNFGSKWCKISKMLQGRPENIIKNRFYSYLRKHYLKIDNPYYVIPQPNQELSHSFYREHKENRVKKIQKHKKFSKITNSRAIKKQQKSQSIQFKSNLDDQDQIENQIPYQASNKQEKQEKLQCRVQDQQESLNLVKTEEPLENEQEAKLQKEKLEYFSSNFQPHSFPQINIQPPYNLIYCYSPQLSMPFIPQYFMTTPLIQYGMASQETLLSRSQEIQSKNSS</sequence>
<comment type="caution">
    <text evidence="3">The sequence shown here is derived from an EMBL/GenBank/DDBJ whole genome shotgun (WGS) entry which is preliminary data.</text>
</comment>
<dbReference type="GO" id="GO:0005634">
    <property type="term" value="C:nucleus"/>
    <property type="evidence" value="ECO:0007669"/>
    <property type="project" value="TreeGrafter"/>
</dbReference>
<accession>A0A8S1S180</accession>
<protein>
    <recommendedName>
        <fullName evidence="5">Myb-like DNA-binding domain protein</fullName>
    </recommendedName>
</protein>
<evidence type="ECO:0008006" key="5">
    <source>
        <dbReference type="Google" id="ProtNLM"/>
    </source>
</evidence>